<dbReference type="PANTHER" id="PTHR46797:SF1">
    <property type="entry name" value="METHYLPHOSPHONATE SYNTHASE"/>
    <property type="match status" value="1"/>
</dbReference>
<dbReference type="KEGG" id="huw:FPZ11_11410"/>
<dbReference type="OrthoDB" id="9814553at2"/>
<dbReference type="GO" id="GO:0003677">
    <property type="term" value="F:DNA binding"/>
    <property type="evidence" value="ECO:0007669"/>
    <property type="project" value="UniProtKB-KW"/>
</dbReference>
<dbReference type="Proteomes" id="UP000320216">
    <property type="component" value="Chromosome"/>
</dbReference>
<dbReference type="GO" id="GO:0003700">
    <property type="term" value="F:DNA-binding transcription factor activity"/>
    <property type="evidence" value="ECO:0007669"/>
    <property type="project" value="TreeGrafter"/>
</dbReference>
<dbReference type="GO" id="GO:0005829">
    <property type="term" value="C:cytosol"/>
    <property type="evidence" value="ECO:0007669"/>
    <property type="project" value="TreeGrafter"/>
</dbReference>
<dbReference type="PANTHER" id="PTHR46797">
    <property type="entry name" value="HTH-TYPE TRANSCRIPTIONAL REGULATOR"/>
    <property type="match status" value="1"/>
</dbReference>
<name>A0A5B8M4P0_9MICO</name>
<dbReference type="InterPro" id="IPR001387">
    <property type="entry name" value="Cro/C1-type_HTH"/>
</dbReference>
<evidence type="ECO:0000259" key="2">
    <source>
        <dbReference type="PROSITE" id="PS50943"/>
    </source>
</evidence>
<dbReference type="Gene3D" id="1.10.260.40">
    <property type="entry name" value="lambda repressor-like DNA-binding domains"/>
    <property type="match status" value="1"/>
</dbReference>
<proteinExistence type="predicted"/>
<dbReference type="AlphaFoldDB" id="A0A5B8M4P0"/>
<dbReference type="SMART" id="SM00530">
    <property type="entry name" value="HTH_XRE"/>
    <property type="match status" value="1"/>
</dbReference>
<keyword evidence="1" id="KW-0238">DNA-binding</keyword>
<evidence type="ECO:0000313" key="4">
    <source>
        <dbReference type="Proteomes" id="UP000320216"/>
    </source>
</evidence>
<sequence length="92" mass="9718">MSRVASDAAAHIGALIAEQRKRQGMTQDQVAVLSGIDSSNVRAYETGRSMPNIQSLVRVADALGVHPGELLDGLKPEMFAVNGSDGRRRSAG</sequence>
<organism evidence="3 4">
    <name type="scientific">Humibacter ginsenosidimutans</name>
    <dbReference type="NCBI Taxonomy" id="2599293"/>
    <lineage>
        <taxon>Bacteria</taxon>
        <taxon>Bacillati</taxon>
        <taxon>Actinomycetota</taxon>
        <taxon>Actinomycetes</taxon>
        <taxon>Micrococcales</taxon>
        <taxon>Microbacteriaceae</taxon>
        <taxon>Humibacter</taxon>
    </lineage>
</organism>
<evidence type="ECO:0000256" key="1">
    <source>
        <dbReference type="ARBA" id="ARBA00023125"/>
    </source>
</evidence>
<dbReference type="CDD" id="cd00093">
    <property type="entry name" value="HTH_XRE"/>
    <property type="match status" value="1"/>
</dbReference>
<dbReference type="Pfam" id="PF01381">
    <property type="entry name" value="HTH_3"/>
    <property type="match status" value="1"/>
</dbReference>
<evidence type="ECO:0000313" key="3">
    <source>
        <dbReference type="EMBL" id="QDZ15286.1"/>
    </source>
</evidence>
<dbReference type="SUPFAM" id="SSF47413">
    <property type="entry name" value="lambda repressor-like DNA-binding domains"/>
    <property type="match status" value="1"/>
</dbReference>
<dbReference type="EMBL" id="CP042305">
    <property type="protein sequence ID" value="QDZ15286.1"/>
    <property type="molecule type" value="Genomic_DNA"/>
</dbReference>
<protein>
    <submittedName>
        <fullName evidence="3">Helix-turn-helix transcriptional regulator</fullName>
    </submittedName>
</protein>
<accession>A0A5B8M4P0</accession>
<gene>
    <name evidence="3" type="ORF">FPZ11_11410</name>
</gene>
<feature type="domain" description="HTH cro/C1-type" evidence="2">
    <location>
        <begin position="16"/>
        <end position="70"/>
    </location>
</feature>
<dbReference type="InterPro" id="IPR050807">
    <property type="entry name" value="TransReg_Diox_bact_type"/>
</dbReference>
<dbReference type="PROSITE" id="PS50943">
    <property type="entry name" value="HTH_CROC1"/>
    <property type="match status" value="1"/>
</dbReference>
<reference evidence="3 4" key="1">
    <citation type="submission" date="2019-07" db="EMBL/GenBank/DDBJ databases">
        <title>Full genome sequence of Humibacter sp. WJ7-1.</title>
        <authorList>
            <person name="Im W.-T."/>
        </authorList>
    </citation>
    <scope>NUCLEOTIDE SEQUENCE [LARGE SCALE GENOMIC DNA]</scope>
    <source>
        <strain evidence="3 4">WJ7-1</strain>
    </source>
</reference>
<dbReference type="RefSeq" id="WP_146321016.1">
    <property type="nucleotide sequence ID" value="NZ_CP042305.1"/>
</dbReference>
<keyword evidence="4" id="KW-1185">Reference proteome</keyword>
<dbReference type="InterPro" id="IPR010982">
    <property type="entry name" value="Lambda_DNA-bd_dom_sf"/>
</dbReference>